<keyword evidence="1" id="KW-0808">Transferase</keyword>
<keyword evidence="1" id="KW-0418">Kinase</keyword>
<proteinExistence type="predicted"/>
<dbReference type="Proteomes" id="UP000829398">
    <property type="component" value="Chromosome 9"/>
</dbReference>
<sequence length="815" mass="90863">MPFRLTTKLVVLLLVLLRASAAAAHAQAKPGCPSRCGDVEIPYPFGTRPGCFLNKYFVITCNKTHYNPPKPFLRKSNIEVVNITIDGRMNVMQFVAKECYRKGNSVDSYSPTFSLSKFTVSNTENRFVVIGCDSYAYVRGYLGENRYRAGCMSMCDSFDFVTNGSCVGTGCCQIEIPRGLKELEVEAFSFNNHTNVSPFNPCTYASVVDKSQFHFSSNYLAWEGTPEKFPLVLDWEITTKETCEEAKICGLNASCHKPKDNTTTSSGYHCKCNEGYEGNPYLSDGCQDVNECEDPSLNNCTRTHICDNIPGSYTCRCRKGFHGDGTKDGRGCIPNQNTALKVALGVGISFVFATMIISWLHFLWKRRRHMKLKEKFFEQNGGRILQRELSKLQGQSSEKAKIFTEEEIKTVTNNYANVIGRGGSGLVYKGLLPNKTPVAVKKSNIVDHKKNDEFINELVVVSQINNRNVVRLLGCCLETQVPLLVYEFVGNGTLFEHIHEKDKGKATKNLSWEVRLKIAAETAGALSYLHSETNVPIIHRDVKSANILLDEKYTAKVSDFGASKLVPIDEIIKNTILKGTSGYLDPESCQTSKLTDKSDVYSFGVVLAELLTGEKALMSDGQEERSLAMHFLSSLEQNHLLEILDGRIVNDGNKQQLKEVARLTARCLSVRGKERPTMKEVALELQAKSHYSCMFCQILLQYLITQVDHTQLAFIMEVSSTRSENCSELQQSSSMEVSSCGPNIINSFNTNNGDGCATPKAKRFRIPERLCCPPAPMKKRVTSSNLSSKRSPVTFFSSPDIEIFFMFASQKNVSS</sequence>
<keyword evidence="1" id="KW-0675">Receptor</keyword>
<evidence type="ECO:0000313" key="2">
    <source>
        <dbReference type="Proteomes" id="UP000829398"/>
    </source>
</evidence>
<organism evidence="1 2">
    <name type="scientific">Citrus sinensis</name>
    <name type="common">Sweet orange</name>
    <name type="synonym">Citrus aurantium var. sinensis</name>
    <dbReference type="NCBI Taxonomy" id="2711"/>
    <lineage>
        <taxon>Eukaryota</taxon>
        <taxon>Viridiplantae</taxon>
        <taxon>Streptophyta</taxon>
        <taxon>Embryophyta</taxon>
        <taxon>Tracheophyta</taxon>
        <taxon>Spermatophyta</taxon>
        <taxon>Magnoliopsida</taxon>
        <taxon>eudicotyledons</taxon>
        <taxon>Gunneridae</taxon>
        <taxon>Pentapetalae</taxon>
        <taxon>rosids</taxon>
        <taxon>malvids</taxon>
        <taxon>Sapindales</taxon>
        <taxon>Rutaceae</taxon>
        <taxon>Aurantioideae</taxon>
        <taxon>Citrus</taxon>
    </lineage>
</organism>
<reference evidence="2" key="1">
    <citation type="journal article" date="2023" name="Hortic. Res.">
        <title>A chromosome-level phased genome enabling allele-level studies in sweet orange: a case study on citrus Huanglongbing tolerance.</title>
        <authorList>
            <person name="Wu B."/>
            <person name="Yu Q."/>
            <person name="Deng Z."/>
            <person name="Duan Y."/>
            <person name="Luo F."/>
            <person name="Gmitter F. Jr."/>
        </authorList>
    </citation>
    <scope>NUCLEOTIDE SEQUENCE [LARGE SCALE GENOMIC DNA]</scope>
    <source>
        <strain evidence="2">cv. Valencia</strain>
    </source>
</reference>
<keyword evidence="2" id="KW-1185">Reference proteome</keyword>
<name>A0ACB8HVS4_CITSI</name>
<evidence type="ECO:0000313" key="1">
    <source>
        <dbReference type="EMBL" id="KAH9678918.1"/>
    </source>
</evidence>
<dbReference type="EMBL" id="CM039178">
    <property type="protein sequence ID" value="KAH9678918.1"/>
    <property type="molecule type" value="Genomic_DNA"/>
</dbReference>
<protein>
    <submittedName>
        <fullName evidence="1">Wall-associated receptor kinase 2</fullName>
    </submittedName>
</protein>
<comment type="caution">
    <text evidence="1">The sequence shown here is derived from an EMBL/GenBank/DDBJ whole genome shotgun (WGS) entry which is preliminary data.</text>
</comment>
<accession>A0ACB8HVS4</accession>
<gene>
    <name evidence="1" type="ORF">KPL71_025908</name>
</gene>